<evidence type="ECO:0000256" key="4">
    <source>
        <dbReference type="ARBA" id="ARBA00022833"/>
    </source>
</evidence>
<reference evidence="8" key="1">
    <citation type="submission" date="2020-10" db="EMBL/GenBank/DDBJ databases">
        <authorList>
            <person name="Kikuchi T."/>
        </authorList>
    </citation>
    <scope>NUCLEOTIDE SEQUENCE</scope>
    <source>
        <strain evidence="8">NKZ352</strain>
    </source>
</reference>
<feature type="domain" description="MPN" evidence="7">
    <location>
        <begin position="130"/>
        <end position="267"/>
    </location>
</feature>
<dbReference type="InterPro" id="IPR037518">
    <property type="entry name" value="MPN"/>
</dbReference>
<dbReference type="GO" id="GO:0031625">
    <property type="term" value="F:ubiquitin protein ligase binding"/>
    <property type="evidence" value="ECO:0007669"/>
    <property type="project" value="TreeGrafter"/>
</dbReference>
<dbReference type="Pfam" id="PF05020">
    <property type="entry name" value="zf-NPL4"/>
    <property type="match status" value="1"/>
</dbReference>
<keyword evidence="2" id="KW-0479">Metal-binding</keyword>
<gene>
    <name evidence="8" type="ORF">CAUJ_LOCUS10387</name>
</gene>
<evidence type="ECO:0000313" key="8">
    <source>
        <dbReference type="EMBL" id="CAD6194468.1"/>
    </source>
</evidence>
<accession>A0A8S1HJ61</accession>
<dbReference type="PANTHER" id="PTHR12710:SF0">
    <property type="entry name" value="NUCLEAR PROTEIN LOCALIZATION PROTEIN 4 HOMOLOG"/>
    <property type="match status" value="1"/>
</dbReference>
<dbReference type="Proteomes" id="UP000835052">
    <property type="component" value="Unassembled WGS sequence"/>
</dbReference>
<dbReference type="SUPFAM" id="SSF90209">
    <property type="entry name" value="Ran binding protein zinc finger-like"/>
    <property type="match status" value="1"/>
</dbReference>
<organism evidence="8 9">
    <name type="scientific">Caenorhabditis auriculariae</name>
    <dbReference type="NCBI Taxonomy" id="2777116"/>
    <lineage>
        <taxon>Eukaryota</taxon>
        <taxon>Metazoa</taxon>
        <taxon>Ecdysozoa</taxon>
        <taxon>Nematoda</taxon>
        <taxon>Chromadorea</taxon>
        <taxon>Rhabditida</taxon>
        <taxon>Rhabditina</taxon>
        <taxon>Rhabditomorpha</taxon>
        <taxon>Rhabditoidea</taxon>
        <taxon>Rhabditidae</taxon>
        <taxon>Peloderinae</taxon>
        <taxon>Caenorhabditis</taxon>
    </lineage>
</organism>
<keyword evidence="9" id="KW-1185">Reference proteome</keyword>
<dbReference type="Pfam" id="PF05021">
    <property type="entry name" value="NPL4"/>
    <property type="match status" value="1"/>
</dbReference>
<dbReference type="GO" id="GO:0043130">
    <property type="term" value="F:ubiquitin binding"/>
    <property type="evidence" value="ECO:0007669"/>
    <property type="project" value="TreeGrafter"/>
</dbReference>
<comment type="similarity">
    <text evidence="1">Belongs to the NPL4 family.</text>
</comment>
<dbReference type="PROSITE" id="PS50199">
    <property type="entry name" value="ZF_RANBP2_2"/>
    <property type="match status" value="1"/>
</dbReference>
<dbReference type="GO" id="GO:0008270">
    <property type="term" value="F:zinc ion binding"/>
    <property type="evidence" value="ECO:0007669"/>
    <property type="project" value="UniProtKB-KW"/>
</dbReference>
<dbReference type="GO" id="GO:0005634">
    <property type="term" value="C:nucleus"/>
    <property type="evidence" value="ECO:0007669"/>
    <property type="project" value="TreeGrafter"/>
</dbReference>
<protein>
    <recommendedName>
        <fullName evidence="10">Nuclear protein localization protein 4 homolog</fullName>
    </recommendedName>
</protein>
<evidence type="ECO:0000256" key="5">
    <source>
        <dbReference type="PROSITE-ProRule" id="PRU00322"/>
    </source>
</evidence>
<keyword evidence="3 5" id="KW-0863">Zinc-finger</keyword>
<evidence type="ECO:0000259" key="6">
    <source>
        <dbReference type="PROSITE" id="PS50199"/>
    </source>
</evidence>
<feature type="domain" description="RanBP2-type" evidence="6">
    <location>
        <begin position="477"/>
        <end position="508"/>
    </location>
</feature>
<evidence type="ECO:0000256" key="1">
    <source>
        <dbReference type="ARBA" id="ARBA00011025"/>
    </source>
</evidence>
<keyword evidence="4" id="KW-0862">Zinc</keyword>
<dbReference type="PROSITE" id="PS50249">
    <property type="entry name" value="MPN"/>
    <property type="match status" value="1"/>
</dbReference>
<dbReference type="CDD" id="cd08061">
    <property type="entry name" value="MPN_NPL4"/>
    <property type="match status" value="1"/>
</dbReference>
<proteinExistence type="inferred from homology"/>
<evidence type="ECO:0000256" key="2">
    <source>
        <dbReference type="ARBA" id="ARBA00022723"/>
    </source>
</evidence>
<dbReference type="Gene3D" id="2.30.30.380">
    <property type="entry name" value="Zn-finger domain of Sec23/24"/>
    <property type="match status" value="1"/>
</dbReference>
<dbReference type="InterPro" id="IPR036443">
    <property type="entry name" value="Znf_RanBP2_sf"/>
</dbReference>
<dbReference type="PIRSF" id="PIRSF010052">
    <property type="entry name" value="Polyub_prc_Npl4"/>
    <property type="match status" value="1"/>
</dbReference>
<name>A0A8S1HJ61_9PELO</name>
<sequence length="508" mass="57668">MVVEVPLKEKLDEVDVFLATQDGQVQRGKDPKFCRHGARQKCTHCLPVDPYDEEYLKEKEIKHMSFHSYIRKLTAGHGKGTHLKKPLENLRCSIDLECTAHKTFPKGICTKCKPPVVTLNRQKYRHVDNVQIENQELVNSFLNYWRVSGHQRLGFLIGKYQPFSDVPLGIKATVAAIYEPPQTSKSDGVALLNDPNETEVDKLLSWLGLQRVGWIFTDLWTADRSEGTVHCTRHKDSYFLSAEECITAGNLQNKFKNLTEYCTDRYFGSKFVTIVASGDETLHVNFHGYQVSNQCAALVDAKILCPTLYTPELAYIREKPLSETHYITDVQYTEKNEYGAEVQRNGRPLPVEYLLVDVPTGMPKEPHYTFVVPKTIDFHVENRKEIGQFQGGGNLADYCAAFSMNQFLEQATNFHFLLFLMTNEMLRIGDDAMKRLCDAVVKQDRGEAMDWAKGCEDWHQLVALSHAQSDQMPMNEESGNTSWSCGHCTFENEVGRPDCAMCGLPSTA</sequence>
<evidence type="ECO:0000256" key="3">
    <source>
        <dbReference type="ARBA" id="ARBA00022771"/>
    </source>
</evidence>
<dbReference type="AlphaFoldDB" id="A0A8S1HJ61"/>
<dbReference type="SMART" id="SM00547">
    <property type="entry name" value="ZnF_RBZ"/>
    <property type="match status" value="1"/>
</dbReference>
<dbReference type="InterPro" id="IPR007717">
    <property type="entry name" value="NPL4_C"/>
</dbReference>
<evidence type="ECO:0008006" key="10">
    <source>
        <dbReference type="Google" id="ProtNLM"/>
    </source>
</evidence>
<dbReference type="GO" id="GO:0006511">
    <property type="term" value="P:ubiquitin-dependent protein catabolic process"/>
    <property type="evidence" value="ECO:0007669"/>
    <property type="project" value="InterPro"/>
</dbReference>
<dbReference type="PROSITE" id="PS01358">
    <property type="entry name" value="ZF_RANBP2_1"/>
    <property type="match status" value="1"/>
</dbReference>
<evidence type="ECO:0000259" key="7">
    <source>
        <dbReference type="PROSITE" id="PS50249"/>
    </source>
</evidence>
<dbReference type="InterPro" id="IPR007716">
    <property type="entry name" value="NPL4_Zn-bd_put"/>
</dbReference>
<dbReference type="InterPro" id="IPR016563">
    <property type="entry name" value="Npl4"/>
</dbReference>
<dbReference type="EMBL" id="CAJGYM010000044">
    <property type="protein sequence ID" value="CAD6194468.1"/>
    <property type="molecule type" value="Genomic_DNA"/>
</dbReference>
<dbReference type="PANTHER" id="PTHR12710">
    <property type="entry name" value="NUCLEAR PROTEIN LOCALIZATION 4"/>
    <property type="match status" value="1"/>
</dbReference>
<evidence type="ECO:0000313" key="9">
    <source>
        <dbReference type="Proteomes" id="UP000835052"/>
    </source>
</evidence>
<comment type="caution">
    <text evidence="8">The sequence shown here is derived from an EMBL/GenBank/DDBJ whole genome shotgun (WGS) entry which is preliminary data.</text>
</comment>
<dbReference type="InterPro" id="IPR001876">
    <property type="entry name" value="Znf_RanBP2"/>
</dbReference>
<dbReference type="OrthoDB" id="10251089at2759"/>